<reference evidence="2" key="1">
    <citation type="submission" date="2022-07" db="EMBL/GenBank/DDBJ databases">
        <authorList>
            <person name="Trinca V."/>
            <person name="Uliana J.V.C."/>
            <person name="Torres T.T."/>
            <person name="Ward R.J."/>
            <person name="Monesi N."/>
        </authorList>
    </citation>
    <scope>NUCLEOTIDE SEQUENCE</scope>
    <source>
        <strain evidence="2">HSMRA1968</strain>
        <tissue evidence="2">Whole embryos</tissue>
    </source>
</reference>
<sequence>MAEQYDGNGDFNYADGSSDFKRKTANSEKSDDDLEDHPIAEKVSEYLRELLSEKVSIDHKYPHAERLLEQVYEIVVYEIKVYEIGVYQIKVYEIEVYEIGVYEIKVYKIQKRTLL</sequence>
<dbReference type="AlphaFoldDB" id="A0A9Q0NCA7"/>
<organism evidence="2 3">
    <name type="scientific">Pseudolycoriella hygida</name>
    <dbReference type="NCBI Taxonomy" id="35572"/>
    <lineage>
        <taxon>Eukaryota</taxon>
        <taxon>Metazoa</taxon>
        <taxon>Ecdysozoa</taxon>
        <taxon>Arthropoda</taxon>
        <taxon>Hexapoda</taxon>
        <taxon>Insecta</taxon>
        <taxon>Pterygota</taxon>
        <taxon>Neoptera</taxon>
        <taxon>Endopterygota</taxon>
        <taxon>Diptera</taxon>
        <taxon>Nematocera</taxon>
        <taxon>Sciaroidea</taxon>
        <taxon>Sciaridae</taxon>
        <taxon>Pseudolycoriella</taxon>
    </lineage>
</organism>
<protein>
    <submittedName>
        <fullName evidence="2">Uncharacterized protein</fullName>
    </submittedName>
</protein>
<evidence type="ECO:0000256" key="1">
    <source>
        <dbReference type="SAM" id="MobiDB-lite"/>
    </source>
</evidence>
<dbReference type="Proteomes" id="UP001151699">
    <property type="component" value="Chromosome A"/>
</dbReference>
<name>A0A9Q0NCA7_9DIPT</name>
<feature type="compositionally biased region" description="Basic and acidic residues" evidence="1">
    <location>
        <begin position="18"/>
        <end position="29"/>
    </location>
</feature>
<comment type="caution">
    <text evidence="2">The sequence shown here is derived from an EMBL/GenBank/DDBJ whole genome shotgun (WGS) entry which is preliminary data.</text>
</comment>
<dbReference type="EMBL" id="WJQU01000001">
    <property type="protein sequence ID" value="KAJ6646699.1"/>
    <property type="molecule type" value="Genomic_DNA"/>
</dbReference>
<gene>
    <name evidence="2" type="ORF">Bhyg_01912</name>
</gene>
<evidence type="ECO:0000313" key="2">
    <source>
        <dbReference type="EMBL" id="KAJ6646699.1"/>
    </source>
</evidence>
<proteinExistence type="predicted"/>
<dbReference type="OrthoDB" id="6777263at2759"/>
<evidence type="ECO:0000313" key="3">
    <source>
        <dbReference type="Proteomes" id="UP001151699"/>
    </source>
</evidence>
<feature type="region of interest" description="Disordered" evidence="1">
    <location>
        <begin position="1"/>
        <end position="38"/>
    </location>
</feature>
<accession>A0A9Q0NCA7</accession>
<keyword evidence="3" id="KW-1185">Reference proteome</keyword>